<dbReference type="SMART" id="SM00028">
    <property type="entry name" value="TPR"/>
    <property type="match status" value="2"/>
</dbReference>
<dbReference type="SUPFAM" id="SSF82199">
    <property type="entry name" value="SET domain"/>
    <property type="match status" value="1"/>
</dbReference>
<dbReference type="AlphaFoldDB" id="A0A396I8Q3"/>
<dbReference type="CDD" id="cd20071">
    <property type="entry name" value="SET_SMYD"/>
    <property type="match status" value="1"/>
</dbReference>
<dbReference type="Pfam" id="PF00856">
    <property type="entry name" value="SET"/>
    <property type="match status" value="1"/>
</dbReference>
<name>A0A396I8Q3_MEDTR</name>
<accession>A0A396I8Q3</accession>
<feature type="region of interest" description="Disordered" evidence="1">
    <location>
        <begin position="1"/>
        <end position="23"/>
    </location>
</feature>
<keyword evidence="3" id="KW-0489">Methyltransferase</keyword>
<proteinExistence type="predicted"/>
<dbReference type="EC" id="2.1.1.43" evidence="3"/>
<dbReference type="OrthoDB" id="1028014at2759"/>
<dbReference type="Proteomes" id="UP000265566">
    <property type="component" value="Chromosome 4"/>
</dbReference>
<dbReference type="SMART" id="SM00317">
    <property type="entry name" value="SET"/>
    <property type="match status" value="1"/>
</dbReference>
<dbReference type="InterPro" id="IPR011990">
    <property type="entry name" value="TPR-like_helical_dom_sf"/>
</dbReference>
<keyword evidence="3" id="KW-0808">Transferase</keyword>
<dbReference type="GO" id="GO:0008168">
    <property type="term" value="F:methyltransferase activity"/>
    <property type="evidence" value="ECO:0007669"/>
    <property type="project" value="UniProtKB-KW"/>
</dbReference>
<protein>
    <submittedName>
        <fullName evidence="3">Putative histone-lysine N-methyltransferase chromatin remodeling SET family</fullName>
        <ecNumber evidence="3">2.1.1.43</ecNumber>
    </submittedName>
</protein>
<dbReference type="InterPro" id="IPR019734">
    <property type="entry name" value="TPR_rpt"/>
</dbReference>
<gene>
    <name evidence="3" type="ORF">MtrunA17_Chr4g0042581</name>
</gene>
<dbReference type="InterPro" id="IPR001214">
    <property type="entry name" value="SET_dom"/>
</dbReference>
<evidence type="ECO:0000313" key="3">
    <source>
        <dbReference type="EMBL" id="RHN61990.1"/>
    </source>
</evidence>
<dbReference type="InterPro" id="IPR046341">
    <property type="entry name" value="SET_dom_sf"/>
</dbReference>
<sequence>MLQQFQNQTHTKTELKMATTTTSEEEEYMQNLRSKATELFIREEWTNAIETYSHFITLCTHHLSVPHPNPLHHQKLHKSLCISLCNRAEAKSKLREFNSALEDCDHALQIDATHFKSLVCKGKILLCLNRYSMALNCFKTAMLGNQASGNCEMLVGFVEKCKKFEFLSRSGTMDLSDWVLNGFPGKAPELAEFIGAVEIRKSEISGRGVFTTKNVDAGSLILVTKAVAMERSILGGKDLSEDTQLVMWKNFIDKVVDFVKKCHKTRNLIGKLSIGENEDELDVPDVDLFRPENVGEVNSNEDVEIDMVKLLAILDVNSLTEDAVSANVLRKNNDCYGVGLWLLPSFVNHSCCPNARRLHVGDYLIVHASRDLKAGEEITFAYLDPLSPLNKRKELSVTWGILCKCKRCKFEGEFLLSKQEVKEIEIGIERGMDVGGLVYKLEEQMKRWKVRGKEKGYLRASFWSLYSEAYGSERCMKRWGRRIPALDAVVDSITDVVGGDHRVLKILMEELKRKGGGSGGGNLEMEKVFKLAREVYGKVVKKQAMRTLLELCIAAE</sequence>
<reference evidence="3" key="1">
    <citation type="journal article" date="2018" name="Nat. Plants">
        <title>Whole-genome landscape of Medicago truncatula symbiotic genes.</title>
        <authorList>
            <person name="Pecrix Y."/>
            <person name="Gamas P."/>
            <person name="Carrere S."/>
        </authorList>
    </citation>
    <scope>NUCLEOTIDE SEQUENCE</scope>
    <source>
        <tissue evidence="3">Leaves</tissue>
    </source>
</reference>
<dbReference type="Gene3D" id="1.25.40.10">
    <property type="entry name" value="Tetratricopeptide repeat domain"/>
    <property type="match status" value="1"/>
</dbReference>
<dbReference type="EMBL" id="PSQE01000004">
    <property type="protein sequence ID" value="RHN61990.1"/>
    <property type="molecule type" value="Genomic_DNA"/>
</dbReference>
<organism evidence="3">
    <name type="scientific">Medicago truncatula</name>
    <name type="common">Barrel medic</name>
    <name type="synonym">Medicago tribuloides</name>
    <dbReference type="NCBI Taxonomy" id="3880"/>
    <lineage>
        <taxon>Eukaryota</taxon>
        <taxon>Viridiplantae</taxon>
        <taxon>Streptophyta</taxon>
        <taxon>Embryophyta</taxon>
        <taxon>Tracheophyta</taxon>
        <taxon>Spermatophyta</taxon>
        <taxon>Magnoliopsida</taxon>
        <taxon>eudicotyledons</taxon>
        <taxon>Gunneridae</taxon>
        <taxon>Pentapetalae</taxon>
        <taxon>rosids</taxon>
        <taxon>fabids</taxon>
        <taxon>Fabales</taxon>
        <taxon>Fabaceae</taxon>
        <taxon>Papilionoideae</taxon>
        <taxon>50 kb inversion clade</taxon>
        <taxon>NPAAA clade</taxon>
        <taxon>Hologalegina</taxon>
        <taxon>IRL clade</taxon>
        <taxon>Trifolieae</taxon>
        <taxon>Medicago</taxon>
    </lineage>
</organism>
<comment type="caution">
    <text evidence="3">The sequence shown here is derived from an EMBL/GenBank/DDBJ whole genome shotgun (WGS) entry which is preliminary data.</text>
</comment>
<dbReference type="InterPro" id="IPR053209">
    <property type="entry name" value="Gramillin-biosynth_MTr"/>
</dbReference>
<dbReference type="SUPFAM" id="SSF48452">
    <property type="entry name" value="TPR-like"/>
    <property type="match status" value="1"/>
</dbReference>
<evidence type="ECO:0000256" key="1">
    <source>
        <dbReference type="SAM" id="MobiDB-lite"/>
    </source>
</evidence>
<dbReference type="PANTHER" id="PTHR47643:SF2">
    <property type="entry name" value="TPR DOMAIN PROTEIN (AFU_ORTHOLOGUE AFUA_5G12710)"/>
    <property type="match status" value="1"/>
</dbReference>
<dbReference type="PANTHER" id="PTHR47643">
    <property type="entry name" value="TPR DOMAIN PROTEIN (AFU_ORTHOLOGUE AFUA_5G12710)"/>
    <property type="match status" value="1"/>
</dbReference>
<feature type="domain" description="SET" evidence="2">
    <location>
        <begin position="195"/>
        <end position="383"/>
    </location>
</feature>
<dbReference type="GO" id="GO:0032259">
    <property type="term" value="P:methylation"/>
    <property type="evidence" value="ECO:0007669"/>
    <property type="project" value="UniProtKB-KW"/>
</dbReference>
<dbReference type="PROSITE" id="PS50280">
    <property type="entry name" value="SET"/>
    <property type="match status" value="1"/>
</dbReference>
<dbReference type="Gene3D" id="2.170.270.10">
    <property type="entry name" value="SET domain"/>
    <property type="match status" value="1"/>
</dbReference>
<evidence type="ECO:0000259" key="2">
    <source>
        <dbReference type="PROSITE" id="PS50280"/>
    </source>
</evidence>
<dbReference type="Gramene" id="rna24510">
    <property type="protein sequence ID" value="RHN61990.1"/>
    <property type="gene ID" value="gene24510"/>
</dbReference>